<reference evidence="4" key="1">
    <citation type="journal article" date="2014" name="Science">
        <title>Ancient hybridizations among the ancestral genomes of bread wheat.</title>
        <authorList>
            <consortium name="International Wheat Genome Sequencing Consortium,"/>
            <person name="Marcussen T."/>
            <person name="Sandve S.R."/>
            <person name="Heier L."/>
            <person name="Spannagl M."/>
            <person name="Pfeifer M."/>
            <person name="Jakobsen K.S."/>
            <person name="Wulff B.B."/>
            <person name="Steuernagel B."/>
            <person name="Mayer K.F."/>
            <person name="Olsen O.A."/>
        </authorList>
    </citation>
    <scope>NUCLEOTIDE SEQUENCE [LARGE SCALE GENOMIC DNA]</scope>
    <source>
        <strain evidence="4">cv. AL8/78</strain>
    </source>
</reference>
<proteinExistence type="predicted"/>
<dbReference type="Pfam" id="PF00248">
    <property type="entry name" value="Aldo_ket_red"/>
    <property type="match status" value="1"/>
</dbReference>
<accession>A0A452Z938</accession>
<sequence>MAGSFVLNTGARIPSIGLGTWQIEPDVVGDAIYAAVKAGYRHIDCAPAYHNQKQVGLALKTLFEDGVVKREDLFVTSKLWFGDHAPEDVPEAIDTTLKDLQLDFLDLFLVHGPVRIKKGTTLSPENLLPPDITATWGAMEKLYASGKARAIGVSNFACKKMDDLLAVARVPPAVNQVECHPIWQQDKLRKLCQSRGVHLSVHLDHLYLWSVVLVSLTILLSPLLPRSCRKRLHRSPYAGVFKWARVYFQKAPMKQ</sequence>
<reference evidence="3" key="5">
    <citation type="journal article" date="2021" name="G3 (Bethesda)">
        <title>Aegilops tauschii genome assembly Aet v5.0 features greater sequence contiguity and improved annotation.</title>
        <authorList>
            <person name="Wang L."/>
            <person name="Zhu T."/>
            <person name="Rodriguez J.C."/>
            <person name="Deal K.R."/>
            <person name="Dubcovsky J."/>
            <person name="McGuire P.E."/>
            <person name="Lux T."/>
            <person name="Spannagl M."/>
            <person name="Mayer K.F.X."/>
            <person name="Baldrich P."/>
            <person name="Meyers B.C."/>
            <person name="Huo N."/>
            <person name="Gu Y.Q."/>
            <person name="Zhou H."/>
            <person name="Devos K.M."/>
            <person name="Bennetzen J.L."/>
            <person name="Unver T."/>
            <person name="Budak H."/>
            <person name="Gulick P.J."/>
            <person name="Galiba G."/>
            <person name="Kalapos B."/>
            <person name="Nelson D.R."/>
            <person name="Li P."/>
            <person name="You F.M."/>
            <person name="Luo M.C."/>
            <person name="Dvorak J."/>
        </authorList>
    </citation>
    <scope>NUCLEOTIDE SEQUENCE [LARGE SCALE GENOMIC DNA]</scope>
    <source>
        <strain evidence="3">cv. AL8/78</strain>
    </source>
</reference>
<keyword evidence="1" id="KW-0812">Transmembrane</keyword>
<dbReference type="AlphaFoldDB" id="A0A452Z938"/>
<evidence type="ECO:0000313" key="4">
    <source>
        <dbReference type="Proteomes" id="UP000015105"/>
    </source>
</evidence>
<dbReference type="InterPro" id="IPR036812">
    <property type="entry name" value="NAD(P)_OxRdtase_dom_sf"/>
</dbReference>
<dbReference type="PRINTS" id="PR00069">
    <property type="entry name" value="ALDKETRDTASE"/>
</dbReference>
<reference evidence="3" key="4">
    <citation type="submission" date="2019-03" db="UniProtKB">
        <authorList>
            <consortium name="EnsemblPlants"/>
        </authorList>
    </citation>
    <scope>IDENTIFICATION</scope>
</reference>
<dbReference type="SUPFAM" id="SSF51430">
    <property type="entry name" value="NAD(P)-linked oxidoreductase"/>
    <property type="match status" value="1"/>
</dbReference>
<keyword evidence="4" id="KW-1185">Reference proteome</keyword>
<dbReference type="PROSITE" id="PS00798">
    <property type="entry name" value="ALDOKETO_REDUCTASE_1"/>
    <property type="match status" value="1"/>
</dbReference>
<dbReference type="EnsemblPlants" id="AET1Gv20677200.34">
    <property type="protein sequence ID" value="AET1Gv20677200.34"/>
    <property type="gene ID" value="AET1Gv20677200"/>
</dbReference>
<dbReference type="Gene3D" id="3.20.20.100">
    <property type="entry name" value="NADP-dependent oxidoreductase domain"/>
    <property type="match status" value="1"/>
</dbReference>
<organism evidence="3 4">
    <name type="scientific">Aegilops tauschii subsp. strangulata</name>
    <name type="common">Goatgrass</name>
    <dbReference type="NCBI Taxonomy" id="200361"/>
    <lineage>
        <taxon>Eukaryota</taxon>
        <taxon>Viridiplantae</taxon>
        <taxon>Streptophyta</taxon>
        <taxon>Embryophyta</taxon>
        <taxon>Tracheophyta</taxon>
        <taxon>Spermatophyta</taxon>
        <taxon>Magnoliopsida</taxon>
        <taxon>Liliopsida</taxon>
        <taxon>Poales</taxon>
        <taxon>Poaceae</taxon>
        <taxon>BOP clade</taxon>
        <taxon>Pooideae</taxon>
        <taxon>Triticodae</taxon>
        <taxon>Triticeae</taxon>
        <taxon>Triticinae</taxon>
        <taxon>Aegilops</taxon>
    </lineage>
</organism>
<feature type="transmembrane region" description="Helical" evidence="1">
    <location>
        <begin position="206"/>
        <end position="224"/>
    </location>
</feature>
<protein>
    <recommendedName>
        <fullName evidence="2">NADP-dependent oxidoreductase domain-containing protein</fullName>
    </recommendedName>
</protein>
<dbReference type="GO" id="GO:0016491">
    <property type="term" value="F:oxidoreductase activity"/>
    <property type="evidence" value="ECO:0007669"/>
    <property type="project" value="InterPro"/>
</dbReference>
<dbReference type="InterPro" id="IPR020471">
    <property type="entry name" value="AKR"/>
</dbReference>
<keyword evidence="1" id="KW-1133">Transmembrane helix</keyword>
<dbReference type="InterPro" id="IPR023210">
    <property type="entry name" value="NADP_OxRdtase_dom"/>
</dbReference>
<reference evidence="4" key="2">
    <citation type="journal article" date="2017" name="Nat. Plants">
        <title>The Aegilops tauschii genome reveals multiple impacts of transposons.</title>
        <authorList>
            <person name="Zhao G."/>
            <person name="Zou C."/>
            <person name="Li K."/>
            <person name="Wang K."/>
            <person name="Li T."/>
            <person name="Gao L."/>
            <person name="Zhang X."/>
            <person name="Wang H."/>
            <person name="Yang Z."/>
            <person name="Liu X."/>
            <person name="Jiang W."/>
            <person name="Mao L."/>
            <person name="Kong X."/>
            <person name="Jiao Y."/>
            <person name="Jia J."/>
        </authorList>
    </citation>
    <scope>NUCLEOTIDE SEQUENCE [LARGE SCALE GENOMIC DNA]</scope>
    <source>
        <strain evidence="4">cv. AL8/78</strain>
    </source>
</reference>
<dbReference type="PANTHER" id="PTHR11732">
    <property type="entry name" value="ALDO/KETO REDUCTASE"/>
    <property type="match status" value="1"/>
</dbReference>
<dbReference type="PROSITE" id="PS00062">
    <property type="entry name" value="ALDOKETO_REDUCTASE_2"/>
    <property type="match status" value="1"/>
</dbReference>
<evidence type="ECO:0000256" key="1">
    <source>
        <dbReference type="SAM" id="Phobius"/>
    </source>
</evidence>
<reference evidence="3" key="3">
    <citation type="journal article" date="2017" name="Nature">
        <title>Genome sequence of the progenitor of the wheat D genome Aegilops tauschii.</title>
        <authorList>
            <person name="Luo M.C."/>
            <person name="Gu Y.Q."/>
            <person name="Puiu D."/>
            <person name="Wang H."/>
            <person name="Twardziok S.O."/>
            <person name="Deal K.R."/>
            <person name="Huo N."/>
            <person name="Zhu T."/>
            <person name="Wang L."/>
            <person name="Wang Y."/>
            <person name="McGuire P.E."/>
            <person name="Liu S."/>
            <person name="Long H."/>
            <person name="Ramasamy R.K."/>
            <person name="Rodriguez J.C."/>
            <person name="Van S.L."/>
            <person name="Yuan L."/>
            <person name="Wang Z."/>
            <person name="Xia Z."/>
            <person name="Xiao L."/>
            <person name="Anderson O.D."/>
            <person name="Ouyang S."/>
            <person name="Liang Y."/>
            <person name="Zimin A.V."/>
            <person name="Pertea G."/>
            <person name="Qi P."/>
            <person name="Bennetzen J.L."/>
            <person name="Dai X."/>
            <person name="Dawson M.W."/>
            <person name="Muller H.G."/>
            <person name="Kugler K."/>
            <person name="Rivarola-Duarte L."/>
            <person name="Spannagl M."/>
            <person name="Mayer K.F.X."/>
            <person name="Lu F.H."/>
            <person name="Bevan M.W."/>
            <person name="Leroy P."/>
            <person name="Li P."/>
            <person name="You F.M."/>
            <person name="Sun Q."/>
            <person name="Liu Z."/>
            <person name="Lyons E."/>
            <person name="Wicker T."/>
            <person name="Salzberg S.L."/>
            <person name="Devos K.M."/>
            <person name="Dvorak J."/>
        </authorList>
    </citation>
    <scope>NUCLEOTIDE SEQUENCE [LARGE SCALE GENOMIC DNA]</scope>
    <source>
        <strain evidence="3">cv. AL8/78</strain>
    </source>
</reference>
<dbReference type="Gramene" id="AET1Gv20677200.34">
    <property type="protein sequence ID" value="AET1Gv20677200.34"/>
    <property type="gene ID" value="AET1Gv20677200"/>
</dbReference>
<evidence type="ECO:0000259" key="2">
    <source>
        <dbReference type="Pfam" id="PF00248"/>
    </source>
</evidence>
<keyword evidence="1" id="KW-0472">Membrane</keyword>
<dbReference type="InterPro" id="IPR018170">
    <property type="entry name" value="Aldo/ket_reductase_CS"/>
</dbReference>
<name>A0A452Z938_AEGTS</name>
<dbReference type="Proteomes" id="UP000015105">
    <property type="component" value="Chromosome 1D"/>
</dbReference>
<evidence type="ECO:0000313" key="3">
    <source>
        <dbReference type="EnsemblPlants" id="AET1Gv20677200.34"/>
    </source>
</evidence>
<feature type="domain" description="NADP-dependent oxidoreductase" evidence="2">
    <location>
        <begin position="16"/>
        <end position="199"/>
    </location>
</feature>